<keyword evidence="3" id="KW-0472">Membrane</keyword>
<name>A0ABV8V034_9BACL</name>
<dbReference type="Proteomes" id="UP001595733">
    <property type="component" value="Unassembled WGS sequence"/>
</dbReference>
<dbReference type="PROSITE" id="PS00409">
    <property type="entry name" value="PROKAR_NTER_METHYL"/>
    <property type="match status" value="1"/>
</dbReference>
<comment type="subcellular location">
    <subcellularLocation>
        <location evidence="1">Cell surface</location>
    </subcellularLocation>
</comment>
<dbReference type="Gene3D" id="3.30.700.10">
    <property type="entry name" value="Glycoprotein, Type 4 Pilin"/>
    <property type="match status" value="1"/>
</dbReference>
<feature type="transmembrane region" description="Helical" evidence="3">
    <location>
        <begin position="12"/>
        <end position="37"/>
    </location>
</feature>
<evidence type="ECO:0000256" key="2">
    <source>
        <dbReference type="ARBA" id="ARBA00023287"/>
    </source>
</evidence>
<comment type="caution">
    <text evidence="4">The sequence shown here is derived from an EMBL/GenBank/DDBJ whole genome shotgun (WGS) entry which is preliminary data.</text>
</comment>
<keyword evidence="2" id="KW-0178">Competence</keyword>
<dbReference type="NCBIfam" id="TIGR02532">
    <property type="entry name" value="IV_pilin_GFxxxE"/>
    <property type="match status" value="1"/>
</dbReference>
<dbReference type="InterPro" id="IPR012902">
    <property type="entry name" value="N_methyl_site"/>
</dbReference>
<sequence length="159" mass="16605">MKKLLKKRLNQKGLTLIELLAVIVILAIVAAIAVPAIGNLISESRDKAILAEASNILSGAKIAKTSGDCDPSLTSTGVAPAANTVGPCEKTNPAMAKYVEGIDSTATYYVKETSPGIWEITFSRLSQLENTVAGVTNSGTNNAITDTVITETELNTALD</sequence>
<protein>
    <submittedName>
        <fullName evidence="4">Type II secretion system protein</fullName>
    </submittedName>
</protein>
<gene>
    <name evidence="4" type="ORF">ACFO0S_13180</name>
</gene>
<dbReference type="Pfam" id="PF07963">
    <property type="entry name" value="N_methyl"/>
    <property type="match status" value="1"/>
</dbReference>
<keyword evidence="3" id="KW-0812">Transmembrane</keyword>
<keyword evidence="3" id="KW-1133">Transmembrane helix</keyword>
<keyword evidence="5" id="KW-1185">Reference proteome</keyword>
<dbReference type="InterPro" id="IPR045584">
    <property type="entry name" value="Pilin-like"/>
</dbReference>
<proteinExistence type="predicted"/>
<evidence type="ECO:0000256" key="3">
    <source>
        <dbReference type="SAM" id="Phobius"/>
    </source>
</evidence>
<reference evidence="5" key="1">
    <citation type="journal article" date="2019" name="Int. J. Syst. Evol. Microbiol.">
        <title>The Global Catalogue of Microorganisms (GCM) 10K type strain sequencing project: providing services to taxonomists for standard genome sequencing and annotation.</title>
        <authorList>
            <consortium name="The Broad Institute Genomics Platform"/>
            <consortium name="The Broad Institute Genome Sequencing Center for Infectious Disease"/>
            <person name="Wu L."/>
            <person name="Ma J."/>
        </authorList>
    </citation>
    <scope>NUCLEOTIDE SEQUENCE [LARGE SCALE GENOMIC DNA]</scope>
    <source>
        <strain evidence="5">CCUG 50353</strain>
    </source>
</reference>
<accession>A0ABV8V034</accession>
<organism evidence="4 5">
    <name type="scientific">Chryseomicrobium palamuruense</name>
    <dbReference type="NCBI Taxonomy" id="682973"/>
    <lineage>
        <taxon>Bacteria</taxon>
        <taxon>Bacillati</taxon>
        <taxon>Bacillota</taxon>
        <taxon>Bacilli</taxon>
        <taxon>Bacillales</taxon>
        <taxon>Caryophanaceae</taxon>
        <taxon>Chryseomicrobium</taxon>
    </lineage>
</organism>
<evidence type="ECO:0000313" key="5">
    <source>
        <dbReference type="Proteomes" id="UP001595733"/>
    </source>
</evidence>
<dbReference type="SUPFAM" id="SSF54523">
    <property type="entry name" value="Pili subunits"/>
    <property type="match status" value="1"/>
</dbReference>
<dbReference type="RefSeq" id="WP_378142567.1">
    <property type="nucleotide sequence ID" value="NZ_JBHSEF010000026.1"/>
</dbReference>
<evidence type="ECO:0000313" key="4">
    <source>
        <dbReference type="EMBL" id="MFC4356008.1"/>
    </source>
</evidence>
<dbReference type="EMBL" id="JBHSEF010000026">
    <property type="protein sequence ID" value="MFC4356008.1"/>
    <property type="molecule type" value="Genomic_DNA"/>
</dbReference>
<evidence type="ECO:0000256" key="1">
    <source>
        <dbReference type="ARBA" id="ARBA00004241"/>
    </source>
</evidence>